<evidence type="ECO:0000313" key="1">
    <source>
        <dbReference type="EMBL" id="NMA44679.1"/>
    </source>
</evidence>
<name>A0A7K4C023_9ARCH</name>
<evidence type="ECO:0000313" key="2">
    <source>
        <dbReference type="Proteomes" id="UP000526302"/>
    </source>
</evidence>
<dbReference type="Gene3D" id="2.40.50.140">
    <property type="entry name" value="Nucleic acid-binding proteins"/>
    <property type="match status" value="1"/>
</dbReference>
<protein>
    <recommendedName>
        <fullName evidence="3">DNA-binding protein</fullName>
    </recommendedName>
</protein>
<organism evidence="1 2">
    <name type="scientific">Candidatus Iainarchaeum sp</name>
    <dbReference type="NCBI Taxonomy" id="3101447"/>
    <lineage>
        <taxon>Archaea</taxon>
        <taxon>Candidatus Iainarchaeota</taxon>
        <taxon>Candidatus Iainarchaeia</taxon>
        <taxon>Candidatus Iainarchaeales</taxon>
        <taxon>Candidatus Iainarchaeaceae</taxon>
        <taxon>Candidatus Iainarchaeum</taxon>
    </lineage>
</organism>
<dbReference type="Proteomes" id="UP000526302">
    <property type="component" value="Unassembled WGS sequence"/>
</dbReference>
<evidence type="ECO:0008006" key="3">
    <source>
        <dbReference type="Google" id="ProtNLM"/>
    </source>
</evidence>
<dbReference type="SUPFAM" id="SSF50249">
    <property type="entry name" value="Nucleic acid-binding proteins"/>
    <property type="match status" value="1"/>
</dbReference>
<gene>
    <name evidence="1" type="ORF">GX950_02600</name>
</gene>
<dbReference type="CDD" id="cd04491">
    <property type="entry name" value="SoSSB_OBF"/>
    <property type="match status" value="1"/>
</dbReference>
<reference evidence="1 2" key="1">
    <citation type="journal article" date="2020" name="Biotechnol. Biofuels">
        <title>New insights from the biogas microbiome by comprehensive genome-resolved metagenomics of nearly 1600 species originating from multiple anaerobic digesters.</title>
        <authorList>
            <person name="Campanaro S."/>
            <person name="Treu L."/>
            <person name="Rodriguez-R L.M."/>
            <person name="Kovalovszki A."/>
            <person name="Ziels R.M."/>
            <person name="Maus I."/>
            <person name="Zhu X."/>
            <person name="Kougias P.G."/>
            <person name="Basile A."/>
            <person name="Luo G."/>
            <person name="Schluter A."/>
            <person name="Konstantinidis K.T."/>
            <person name="Angelidaki I."/>
        </authorList>
    </citation>
    <scope>NUCLEOTIDE SEQUENCE [LARGE SCALE GENOMIC DNA]</scope>
    <source>
        <strain evidence="1">AS22ysBPME_79</strain>
    </source>
</reference>
<accession>A0A7K4C023</accession>
<dbReference type="AlphaFoldDB" id="A0A7K4C023"/>
<sequence length="96" mass="10523">MLIKDLKPRMTFDSIELEIVTKGEPRAFSNASGQGTVCSAAAKDSEGKEISLTLWGEQYKEVNDGDKIVIKNGWTSEYQGQLQISTGKNGTLEVIK</sequence>
<dbReference type="EMBL" id="JAAZKV010000018">
    <property type="protein sequence ID" value="NMA44679.1"/>
    <property type="molecule type" value="Genomic_DNA"/>
</dbReference>
<comment type="caution">
    <text evidence="1">The sequence shown here is derived from an EMBL/GenBank/DDBJ whole genome shotgun (WGS) entry which is preliminary data.</text>
</comment>
<dbReference type="InterPro" id="IPR012340">
    <property type="entry name" value="NA-bd_OB-fold"/>
</dbReference>
<proteinExistence type="predicted"/>